<protein>
    <submittedName>
        <fullName evidence="1">Uncharacterized protein</fullName>
    </submittedName>
</protein>
<accession>A0ABD0RYP0</accession>
<feature type="non-terminal residue" evidence="1">
    <location>
        <position position="68"/>
    </location>
</feature>
<dbReference type="Proteomes" id="UP001529510">
    <property type="component" value="Unassembled WGS sequence"/>
</dbReference>
<feature type="non-terminal residue" evidence="1">
    <location>
        <position position="1"/>
    </location>
</feature>
<organism evidence="1 2">
    <name type="scientific">Cirrhinus mrigala</name>
    <name type="common">Mrigala</name>
    <dbReference type="NCBI Taxonomy" id="683832"/>
    <lineage>
        <taxon>Eukaryota</taxon>
        <taxon>Metazoa</taxon>
        <taxon>Chordata</taxon>
        <taxon>Craniata</taxon>
        <taxon>Vertebrata</taxon>
        <taxon>Euteleostomi</taxon>
        <taxon>Actinopterygii</taxon>
        <taxon>Neopterygii</taxon>
        <taxon>Teleostei</taxon>
        <taxon>Ostariophysi</taxon>
        <taxon>Cypriniformes</taxon>
        <taxon>Cyprinidae</taxon>
        <taxon>Labeoninae</taxon>
        <taxon>Labeonini</taxon>
        <taxon>Cirrhinus</taxon>
    </lineage>
</organism>
<comment type="caution">
    <text evidence="1">The sequence shown here is derived from an EMBL/GenBank/DDBJ whole genome shotgun (WGS) entry which is preliminary data.</text>
</comment>
<evidence type="ECO:0000313" key="1">
    <source>
        <dbReference type="EMBL" id="KAL0203612.1"/>
    </source>
</evidence>
<gene>
    <name evidence="1" type="ORF">M9458_001630</name>
</gene>
<proteinExistence type="predicted"/>
<sequence>VLVKAENLTAAFSVYMGNVTGLFSWVVAMPQPPQQVTGYQVTWAEVITESRRNNLPNSLISQSQILPP</sequence>
<dbReference type="AlphaFoldDB" id="A0ABD0RYP0"/>
<keyword evidence="2" id="KW-1185">Reference proteome</keyword>
<evidence type="ECO:0000313" key="2">
    <source>
        <dbReference type="Proteomes" id="UP001529510"/>
    </source>
</evidence>
<reference evidence="1 2" key="1">
    <citation type="submission" date="2024-05" db="EMBL/GenBank/DDBJ databases">
        <title>Genome sequencing and assembly of Indian major carp, Cirrhinus mrigala (Hamilton, 1822).</title>
        <authorList>
            <person name="Mohindra V."/>
            <person name="Chowdhury L.M."/>
            <person name="Lal K."/>
            <person name="Jena J.K."/>
        </authorList>
    </citation>
    <scope>NUCLEOTIDE SEQUENCE [LARGE SCALE GENOMIC DNA]</scope>
    <source>
        <strain evidence="1">CM1030</strain>
        <tissue evidence="1">Blood</tissue>
    </source>
</reference>
<name>A0ABD0RYP0_CIRMR</name>
<dbReference type="EMBL" id="JAMKFB020000001">
    <property type="protein sequence ID" value="KAL0203612.1"/>
    <property type="molecule type" value="Genomic_DNA"/>
</dbReference>